<keyword evidence="5 8" id="KW-0863">Zinc-finger</keyword>
<evidence type="ECO:0000256" key="7">
    <source>
        <dbReference type="ARBA" id="ARBA00023242"/>
    </source>
</evidence>
<name>A0AAD9TFL5_9ROSI</name>
<dbReference type="AlphaFoldDB" id="A0AAD9TFL5"/>
<keyword evidence="4" id="KW-0677">Repeat</keyword>
<evidence type="ECO:0000313" key="12">
    <source>
        <dbReference type="EMBL" id="KAK2635274.1"/>
    </source>
</evidence>
<keyword evidence="6" id="KW-0862">Zinc</keyword>
<evidence type="ECO:0000256" key="2">
    <source>
        <dbReference type="ARBA" id="ARBA00010024"/>
    </source>
</evidence>
<evidence type="ECO:0000256" key="5">
    <source>
        <dbReference type="ARBA" id="ARBA00022771"/>
    </source>
</evidence>
<dbReference type="PANTHER" id="PTHR31717:SF40">
    <property type="entry name" value="ZINC FINGER PROTEIN CONSTANS-LIKE 10"/>
    <property type="match status" value="1"/>
</dbReference>
<dbReference type="GO" id="GO:0005634">
    <property type="term" value="C:nucleus"/>
    <property type="evidence" value="ECO:0007669"/>
    <property type="project" value="UniProtKB-SubCell"/>
</dbReference>
<accession>A0AAD9TFL5</accession>
<dbReference type="PROSITE" id="PS50119">
    <property type="entry name" value="ZF_BBOX"/>
    <property type="match status" value="2"/>
</dbReference>
<feature type="domain" description="CCT" evidence="11">
    <location>
        <begin position="422"/>
        <end position="464"/>
    </location>
</feature>
<feature type="domain" description="B box-type" evidence="10">
    <location>
        <begin position="43"/>
        <end position="87"/>
    </location>
</feature>
<dbReference type="EMBL" id="JANJYI010000009">
    <property type="protein sequence ID" value="KAK2635274.1"/>
    <property type="molecule type" value="Genomic_DNA"/>
</dbReference>
<organism evidence="12 13">
    <name type="scientific">Dipteronia dyeriana</name>
    <dbReference type="NCBI Taxonomy" id="168575"/>
    <lineage>
        <taxon>Eukaryota</taxon>
        <taxon>Viridiplantae</taxon>
        <taxon>Streptophyta</taxon>
        <taxon>Embryophyta</taxon>
        <taxon>Tracheophyta</taxon>
        <taxon>Spermatophyta</taxon>
        <taxon>Magnoliopsida</taxon>
        <taxon>eudicotyledons</taxon>
        <taxon>Gunneridae</taxon>
        <taxon>Pentapetalae</taxon>
        <taxon>rosids</taxon>
        <taxon>malvids</taxon>
        <taxon>Sapindales</taxon>
        <taxon>Sapindaceae</taxon>
        <taxon>Hippocastanoideae</taxon>
        <taxon>Acereae</taxon>
        <taxon>Dipteronia</taxon>
    </lineage>
</organism>
<evidence type="ECO:0000256" key="9">
    <source>
        <dbReference type="PROSITE-ProRule" id="PRU00357"/>
    </source>
</evidence>
<dbReference type="InterPro" id="IPR049808">
    <property type="entry name" value="CONSTANS-like_Bbox1"/>
</dbReference>
<dbReference type="InterPro" id="IPR000315">
    <property type="entry name" value="Znf_B-box"/>
</dbReference>
<gene>
    <name evidence="12" type="ORF">Ddye_030066</name>
</gene>
<keyword evidence="3" id="KW-0479">Metal-binding</keyword>
<evidence type="ECO:0000256" key="3">
    <source>
        <dbReference type="ARBA" id="ARBA00022723"/>
    </source>
</evidence>
<dbReference type="Proteomes" id="UP001280121">
    <property type="component" value="Unassembled WGS sequence"/>
</dbReference>
<protein>
    <submittedName>
        <fullName evidence="12">Uncharacterized protein</fullName>
    </submittedName>
</protein>
<evidence type="ECO:0000256" key="1">
    <source>
        <dbReference type="ARBA" id="ARBA00004123"/>
    </source>
</evidence>
<sequence length="475" mass="53814">MEKTCEFCTAYRPVVYCKADAAHLCLSCDAKVHSANALSRRHLRALLCEICRQQPAYIRCVDHRMFMCHGCDRSLHVVSSQHQKITINCYMGCPSAKDFVAMLGFELNELDNNAISDWFVSTSGGPLDSDADNLDISVTSKVSCATSVSGAEYEMGSSSQRSQVYYEDQQQQNSSIILQQILNLKRLNLTDGNNHLPLIRGQEQTEETLVSDLHNSQELSTGLQQSDNPLQELKVDPLQLPFSQMEQGESFWQCKNLVQSSQLWSQNMQDLGVCEDTVSNYDFDIPDVDLTFRNFEELFGGDQDPSRAKVGDKYASFSSEKDLSLDKSFKSNVRAMQDAFAASSVYITHFASADHDTLQMEKFLGNMDSPRQMRPYYSTLSFSNSRFSSENSDCLDSILSPIARGEASSYFPDPESTHSEARENAMMRYKEKKKARRQENQIRYPLRKARADVRKRVKGRFVKTEDYDSDTTDVT</sequence>
<dbReference type="PANTHER" id="PTHR31717">
    <property type="entry name" value="ZINC FINGER PROTEIN CONSTANS-LIKE 10"/>
    <property type="match status" value="1"/>
</dbReference>
<dbReference type="CDD" id="cd19821">
    <property type="entry name" value="Bbox1_BBX-like"/>
    <property type="match status" value="2"/>
</dbReference>
<reference evidence="12" key="1">
    <citation type="journal article" date="2023" name="Plant J.">
        <title>Genome sequences and population genomics provide insights into the demographic history, inbreeding, and mutation load of two 'living fossil' tree species of Dipteronia.</title>
        <authorList>
            <person name="Feng Y."/>
            <person name="Comes H.P."/>
            <person name="Chen J."/>
            <person name="Zhu S."/>
            <person name="Lu R."/>
            <person name="Zhang X."/>
            <person name="Li P."/>
            <person name="Qiu J."/>
            <person name="Olsen K.M."/>
            <person name="Qiu Y."/>
        </authorList>
    </citation>
    <scope>NUCLEOTIDE SEQUENCE</scope>
    <source>
        <strain evidence="12">KIB01</strain>
    </source>
</reference>
<comment type="subcellular location">
    <subcellularLocation>
        <location evidence="1 9">Nucleus</location>
    </subcellularLocation>
</comment>
<dbReference type="Pfam" id="PF06203">
    <property type="entry name" value="CCT"/>
    <property type="match status" value="1"/>
</dbReference>
<evidence type="ECO:0000259" key="11">
    <source>
        <dbReference type="PROSITE" id="PS51017"/>
    </source>
</evidence>
<keyword evidence="13" id="KW-1185">Reference proteome</keyword>
<comment type="caution">
    <text evidence="12">The sequence shown here is derived from an EMBL/GenBank/DDBJ whole genome shotgun (WGS) entry which is preliminary data.</text>
</comment>
<comment type="similarity">
    <text evidence="2">Belongs to the CONSTANS family.</text>
</comment>
<keyword evidence="7 9" id="KW-0539">Nucleus</keyword>
<evidence type="ECO:0000313" key="13">
    <source>
        <dbReference type="Proteomes" id="UP001280121"/>
    </source>
</evidence>
<evidence type="ECO:0000256" key="6">
    <source>
        <dbReference type="ARBA" id="ARBA00022833"/>
    </source>
</evidence>
<dbReference type="SMART" id="SM00336">
    <property type="entry name" value="BBOX"/>
    <property type="match status" value="2"/>
</dbReference>
<evidence type="ECO:0000256" key="4">
    <source>
        <dbReference type="ARBA" id="ARBA00022737"/>
    </source>
</evidence>
<dbReference type="GO" id="GO:0006355">
    <property type="term" value="P:regulation of DNA-templated transcription"/>
    <property type="evidence" value="ECO:0007669"/>
    <property type="project" value="UniProtKB-ARBA"/>
</dbReference>
<feature type="domain" description="B box-type" evidence="10">
    <location>
        <begin position="1"/>
        <end position="47"/>
    </location>
</feature>
<evidence type="ECO:0000256" key="8">
    <source>
        <dbReference type="PROSITE-ProRule" id="PRU00024"/>
    </source>
</evidence>
<dbReference type="InterPro" id="IPR010402">
    <property type="entry name" value="CCT_domain"/>
</dbReference>
<proteinExistence type="inferred from homology"/>
<dbReference type="GO" id="GO:0008270">
    <property type="term" value="F:zinc ion binding"/>
    <property type="evidence" value="ECO:0007669"/>
    <property type="project" value="UniProtKB-KW"/>
</dbReference>
<dbReference type="PROSITE" id="PS51017">
    <property type="entry name" value="CCT"/>
    <property type="match status" value="1"/>
</dbReference>
<evidence type="ECO:0000259" key="10">
    <source>
        <dbReference type="PROSITE" id="PS50119"/>
    </source>
</evidence>